<organism evidence="12 13">
    <name type="scientific">Sphagnum troendelagicum</name>
    <dbReference type="NCBI Taxonomy" id="128251"/>
    <lineage>
        <taxon>Eukaryota</taxon>
        <taxon>Viridiplantae</taxon>
        <taxon>Streptophyta</taxon>
        <taxon>Embryophyta</taxon>
        <taxon>Bryophyta</taxon>
        <taxon>Sphagnophytina</taxon>
        <taxon>Sphagnopsida</taxon>
        <taxon>Sphagnales</taxon>
        <taxon>Sphagnaceae</taxon>
        <taxon>Sphagnum</taxon>
    </lineage>
</organism>
<evidence type="ECO:0000256" key="2">
    <source>
        <dbReference type="ARBA" id="ARBA00006498"/>
    </source>
</evidence>
<evidence type="ECO:0000256" key="4">
    <source>
        <dbReference type="ARBA" id="ARBA00022660"/>
    </source>
</evidence>
<evidence type="ECO:0000256" key="6">
    <source>
        <dbReference type="ARBA" id="ARBA00022982"/>
    </source>
</evidence>
<keyword evidence="13" id="KW-1185">Reference proteome</keyword>
<feature type="compositionally biased region" description="Acidic residues" evidence="10">
    <location>
        <begin position="11"/>
        <end position="21"/>
    </location>
</feature>
<dbReference type="SUPFAM" id="SSF81531">
    <property type="entry name" value="Non-heme 11 kDa protein of cytochrome bc1 complex (Ubiquinol-cytochrome c reductase)"/>
    <property type="match status" value="1"/>
</dbReference>
<comment type="similarity">
    <text evidence="2 9">Belongs to the UQCRH/QCR6 family.</text>
</comment>
<protein>
    <recommendedName>
        <fullName evidence="9">Cytochrome b-c1 complex subunit 6</fullName>
    </recommendedName>
</protein>
<feature type="domain" description="Ubiquinol-cytochrome C reductase hinge" evidence="11">
    <location>
        <begin position="24"/>
        <end position="83"/>
    </location>
</feature>
<gene>
    <name evidence="12" type="ORF">CSSPTR1EN2_LOCUS10967</name>
</gene>
<accession>A0ABP0U762</accession>
<keyword evidence="5 9" id="KW-0999">Mitochondrion inner membrane</keyword>
<dbReference type="EMBL" id="OZ019910">
    <property type="protein sequence ID" value="CAK9211737.1"/>
    <property type="molecule type" value="Genomic_DNA"/>
</dbReference>
<evidence type="ECO:0000256" key="10">
    <source>
        <dbReference type="SAM" id="MobiDB-lite"/>
    </source>
</evidence>
<keyword evidence="7 9" id="KW-0496">Mitochondrion</keyword>
<sequence length="83" mass="9579">MGQPATKEKEQEEGEEEEDPSPVDTKPECEESCKPRCVKQLLHYEACIKRIEGSPRKHCTGQYFDYWGCIDKCAAPKIFRTLK</sequence>
<keyword evidence="3 9" id="KW-0813">Transport</keyword>
<name>A0ABP0U762_9BRYO</name>
<dbReference type="InterPro" id="IPR003422">
    <property type="entry name" value="Cyt_b-c1_6"/>
</dbReference>
<keyword evidence="8 9" id="KW-0472">Membrane</keyword>
<dbReference type="PANTHER" id="PTHR15336">
    <property type="entry name" value="UBIQUINOL-CYTOCHROME C REDUCTASE COMPLEX 7.8 KDA PROTEIN"/>
    <property type="match status" value="1"/>
</dbReference>
<feature type="compositionally biased region" description="Basic and acidic residues" evidence="10">
    <location>
        <begin position="1"/>
        <end position="10"/>
    </location>
</feature>
<evidence type="ECO:0000256" key="8">
    <source>
        <dbReference type="ARBA" id="ARBA00023136"/>
    </source>
</evidence>
<feature type="region of interest" description="Disordered" evidence="10">
    <location>
        <begin position="1"/>
        <end position="30"/>
    </location>
</feature>
<keyword evidence="4 9" id="KW-0679">Respiratory chain</keyword>
<dbReference type="Proteomes" id="UP001497512">
    <property type="component" value="Chromosome 18"/>
</dbReference>
<dbReference type="Pfam" id="PF02320">
    <property type="entry name" value="UCR_hinge"/>
    <property type="match status" value="1"/>
</dbReference>
<dbReference type="PANTHER" id="PTHR15336:SF0">
    <property type="entry name" value="CYTOCHROME B-C1 COMPLEX SUBUNIT 6, MITOCHONDRIAL"/>
    <property type="match status" value="1"/>
</dbReference>
<evidence type="ECO:0000313" key="12">
    <source>
        <dbReference type="EMBL" id="CAK9211737.1"/>
    </source>
</evidence>
<evidence type="ECO:0000256" key="3">
    <source>
        <dbReference type="ARBA" id="ARBA00022448"/>
    </source>
</evidence>
<dbReference type="PIRSF" id="PIRSF000019">
    <property type="entry name" value="Bc1_11K"/>
    <property type="match status" value="1"/>
</dbReference>
<evidence type="ECO:0000256" key="1">
    <source>
        <dbReference type="ARBA" id="ARBA00004137"/>
    </source>
</evidence>
<evidence type="ECO:0000259" key="11">
    <source>
        <dbReference type="Pfam" id="PF02320"/>
    </source>
</evidence>
<evidence type="ECO:0000256" key="5">
    <source>
        <dbReference type="ARBA" id="ARBA00022792"/>
    </source>
</evidence>
<evidence type="ECO:0000256" key="7">
    <source>
        <dbReference type="ARBA" id="ARBA00023128"/>
    </source>
</evidence>
<proteinExistence type="inferred from homology"/>
<dbReference type="InterPro" id="IPR036811">
    <property type="entry name" value="Ubol_cytC_Rdtase_hinge_dom_sf"/>
</dbReference>
<evidence type="ECO:0000256" key="9">
    <source>
        <dbReference type="PIRNR" id="PIRNR000019"/>
    </source>
</evidence>
<reference evidence="12" key="1">
    <citation type="submission" date="2024-02" db="EMBL/GenBank/DDBJ databases">
        <authorList>
            <consortium name="ELIXIR-Norway"/>
            <consortium name="Elixir Norway"/>
        </authorList>
    </citation>
    <scope>NUCLEOTIDE SEQUENCE</scope>
</reference>
<dbReference type="InterPro" id="IPR023184">
    <property type="entry name" value="Ubol_cytC_Rdtase_hinge_dom"/>
</dbReference>
<comment type="function">
    <text evidence="9">Component of the ubiquinol-cytochrome c oxidoreductase, a multisubunit transmembrane complex that is part of the mitochondrial electron transport chain which drives oxidative phosphorylation.</text>
</comment>
<keyword evidence="6 9" id="KW-0249">Electron transport</keyword>
<dbReference type="Gene3D" id="1.10.287.20">
    <property type="entry name" value="Ubiquinol-cytochrome C reductase hinge domain"/>
    <property type="match status" value="1"/>
</dbReference>
<comment type="subcellular location">
    <subcellularLocation>
        <location evidence="1">Mitochondrion inner membrane</location>
        <topology evidence="1">Peripheral membrane protein</topology>
        <orientation evidence="1">Intermembrane side</orientation>
    </subcellularLocation>
</comment>
<evidence type="ECO:0000313" key="13">
    <source>
        <dbReference type="Proteomes" id="UP001497512"/>
    </source>
</evidence>